<evidence type="ECO:0000256" key="3">
    <source>
        <dbReference type="ARBA" id="ARBA00022692"/>
    </source>
</evidence>
<evidence type="ECO:0000256" key="7">
    <source>
        <dbReference type="ARBA" id="ARBA00023180"/>
    </source>
</evidence>
<dbReference type="PANTHER" id="PTHR42643:SF38">
    <property type="entry name" value="IONOTROPIC RECEPTOR 100A"/>
    <property type="match status" value="1"/>
</dbReference>
<dbReference type="OMA" id="QFISWTL"/>
<evidence type="ECO:0000256" key="8">
    <source>
        <dbReference type="SAM" id="Phobius"/>
    </source>
</evidence>
<name>A0A6P6FBZ3_BOMIM</name>
<dbReference type="Proteomes" id="UP000515180">
    <property type="component" value="Unplaced"/>
</dbReference>
<dbReference type="InterPro" id="IPR052192">
    <property type="entry name" value="Insect_Ionotropic_Sensory_Rcpt"/>
</dbReference>
<evidence type="ECO:0000256" key="2">
    <source>
        <dbReference type="ARBA" id="ARBA00022475"/>
    </source>
</evidence>
<keyword evidence="9" id="KW-0732">Signal</keyword>
<feature type="transmembrane region" description="Helical" evidence="8">
    <location>
        <begin position="357"/>
        <end position="376"/>
    </location>
</feature>
<evidence type="ECO:0000256" key="1">
    <source>
        <dbReference type="ARBA" id="ARBA00004651"/>
    </source>
</evidence>
<evidence type="ECO:0000256" key="4">
    <source>
        <dbReference type="ARBA" id="ARBA00022989"/>
    </source>
</evidence>
<keyword evidence="3 8" id="KW-0812">Transmembrane</keyword>
<evidence type="ECO:0000256" key="5">
    <source>
        <dbReference type="ARBA" id="ARBA00023136"/>
    </source>
</evidence>
<feature type="transmembrane region" description="Helical" evidence="8">
    <location>
        <begin position="592"/>
        <end position="617"/>
    </location>
</feature>
<dbReference type="KEGG" id="bim:112213047"/>
<dbReference type="PANTHER" id="PTHR42643">
    <property type="entry name" value="IONOTROPIC RECEPTOR 20A-RELATED"/>
    <property type="match status" value="1"/>
</dbReference>
<evidence type="ECO:0000256" key="6">
    <source>
        <dbReference type="ARBA" id="ARBA00023170"/>
    </source>
</evidence>
<accession>A0A6P6FBZ3</accession>
<feature type="signal peptide" evidence="9">
    <location>
        <begin position="1"/>
        <end position="26"/>
    </location>
</feature>
<evidence type="ECO:0000256" key="9">
    <source>
        <dbReference type="SAM" id="SignalP"/>
    </source>
</evidence>
<dbReference type="GO" id="GO:0005886">
    <property type="term" value="C:plasma membrane"/>
    <property type="evidence" value="ECO:0007669"/>
    <property type="project" value="UniProtKB-SubCell"/>
</dbReference>
<organism evidence="10 11">
    <name type="scientific">Bombus impatiens</name>
    <name type="common">Bumblebee</name>
    <dbReference type="NCBI Taxonomy" id="132113"/>
    <lineage>
        <taxon>Eukaryota</taxon>
        <taxon>Metazoa</taxon>
        <taxon>Ecdysozoa</taxon>
        <taxon>Arthropoda</taxon>
        <taxon>Hexapoda</taxon>
        <taxon>Insecta</taxon>
        <taxon>Pterygota</taxon>
        <taxon>Neoptera</taxon>
        <taxon>Endopterygota</taxon>
        <taxon>Hymenoptera</taxon>
        <taxon>Apocrita</taxon>
        <taxon>Aculeata</taxon>
        <taxon>Apoidea</taxon>
        <taxon>Anthophila</taxon>
        <taxon>Apidae</taxon>
        <taxon>Bombus</taxon>
        <taxon>Pyrobombus</taxon>
    </lineage>
</organism>
<gene>
    <name evidence="11" type="primary">LOC112213047</name>
</gene>
<dbReference type="OrthoDB" id="6506757at2759"/>
<protein>
    <submittedName>
        <fullName evidence="11">Uncharacterized protein LOC112213047</fullName>
    </submittedName>
</protein>
<keyword evidence="5 8" id="KW-0472">Membrane</keyword>
<feature type="transmembrane region" description="Helical" evidence="8">
    <location>
        <begin position="405"/>
        <end position="422"/>
    </location>
</feature>
<dbReference type="RefSeq" id="XP_024224226.1">
    <property type="nucleotide sequence ID" value="XM_024368458.2"/>
</dbReference>
<dbReference type="GeneID" id="112213047"/>
<keyword evidence="10" id="KW-1185">Reference proteome</keyword>
<dbReference type="SUPFAM" id="SSF53850">
    <property type="entry name" value="Periplasmic binding protein-like II"/>
    <property type="match status" value="1"/>
</dbReference>
<comment type="subcellular location">
    <subcellularLocation>
        <location evidence="1">Cell membrane</location>
        <topology evidence="1">Multi-pass membrane protein</topology>
    </subcellularLocation>
</comment>
<keyword evidence="7" id="KW-0325">Glycoprotein</keyword>
<reference evidence="11" key="1">
    <citation type="submission" date="2025-08" db="UniProtKB">
        <authorList>
            <consortium name="RefSeq"/>
        </authorList>
    </citation>
    <scope>IDENTIFICATION</scope>
</reference>
<proteinExistence type="predicted"/>
<keyword evidence="4 8" id="KW-1133">Transmembrane helix</keyword>
<keyword evidence="6" id="KW-0675">Receptor</keyword>
<dbReference type="AlphaFoldDB" id="A0A6P6FBZ3"/>
<evidence type="ECO:0000313" key="10">
    <source>
        <dbReference type="Proteomes" id="UP000515180"/>
    </source>
</evidence>
<keyword evidence="2" id="KW-1003">Cell membrane</keyword>
<feature type="chain" id="PRO_5028234270" evidence="9">
    <location>
        <begin position="27"/>
        <end position="623"/>
    </location>
</feature>
<evidence type="ECO:0000313" key="11">
    <source>
        <dbReference type="RefSeq" id="XP_024224226.1"/>
    </source>
</evidence>
<sequence>MSLSRSCLRRFIVLLFVFTFLHLTRPIVVPQTYSDVYEKKNKSGHRRLIIESLLEEENQLEEFLTSIPCINSFLEKYVHRPDRISFVAIDNEESIQNIVQSFVRSLHNYFAFFKHTVDLDFETHESALSTIVLMQNANSLEDNHYILEPCDRACPFITILISSFQDEESFLEHADVVMQSMWSRRIATVVILAKVGDSVLAAGSLTFQPGKICTVSPPVILDKCEGNSWSKLKHISAPKTNGCVLKVAYFEQSPYVIVGNDSKRLSGFEGALTEEALRGQEIEREKVVWNDNTSYAEQVQMYIYNDINADFVIGRILQQSYEDIDYSSSYDTSKVVWLVPKVPNVSLKGLVQPFQQYVWAAVGGSILLGCVVKIFLFRDLSFLDIFALIIGVSTARQPTRLSTKIHFLAWCIFGLFLTQLYVDSLADQLINMSDLKLETMKELISSSFQIGGTAAFARLFEIFDQDEVVESVRKKFVIFDQDAYLKQYYDLLDGTNSSFALVIVLNSSRSDAIETTQAYTITTDVICSFPLALATWKGSPYLEHLNEEINKYIDFGILDFLIQSALEKNLRAMLSQTAQDEEYKTELHLQQFVPAFLLVAIGFSSGFLFIILEVVLYPSKLLQ</sequence>